<name>A0A6J5NC37_9CAUD</name>
<feature type="compositionally biased region" description="Low complexity" evidence="1">
    <location>
        <begin position="238"/>
        <end position="250"/>
    </location>
</feature>
<accession>A0A6J5NC37</accession>
<dbReference type="EMBL" id="LR796642">
    <property type="protein sequence ID" value="CAB4156413.1"/>
    <property type="molecule type" value="Genomic_DNA"/>
</dbReference>
<feature type="region of interest" description="Disordered" evidence="1">
    <location>
        <begin position="1"/>
        <end position="39"/>
    </location>
</feature>
<reference evidence="2" key="1">
    <citation type="submission" date="2020-04" db="EMBL/GenBank/DDBJ databases">
        <authorList>
            <person name="Chiriac C."/>
            <person name="Salcher M."/>
            <person name="Ghai R."/>
            <person name="Kavagutti S V."/>
        </authorList>
    </citation>
    <scope>NUCLEOTIDE SEQUENCE</scope>
</reference>
<gene>
    <name evidence="2" type="ORF">UFOVP661_53</name>
</gene>
<proteinExistence type="predicted"/>
<protein>
    <submittedName>
        <fullName evidence="2">Uncharacterized protein</fullName>
    </submittedName>
</protein>
<feature type="region of interest" description="Disordered" evidence="1">
    <location>
        <begin position="227"/>
        <end position="261"/>
    </location>
</feature>
<sequence>MSDEKESQIEIEVEKAEGDAPEIQVVSAESSPEPARDEVDNTLNDLRKRLDEERQARYEAERKAQEAMYNVAQARNEVEDTNLHLVTNAIGTLKQNSSILKDRYKAAMEVSDYDAVAEIQQEMANNSTKLTELERGKAAMESRPRTEMPQIQKVADPVEALASQLSPRSAEWVRSHPEYATNANLREKMIAAHRLAVADNMAPDSEGYFEYVEDILKIRKSAPVQQEETFAASKPVQRRSSPPSAPVSRSGTGDGSRPNVVRLTSEEREMASMMGMTDKQYAESKLKLIEEGRLTKH</sequence>
<feature type="compositionally biased region" description="Basic and acidic residues" evidence="1">
    <location>
        <begin position="1"/>
        <end position="18"/>
    </location>
</feature>
<evidence type="ECO:0000313" key="2">
    <source>
        <dbReference type="EMBL" id="CAB4156413.1"/>
    </source>
</evidence>
<organism evidence="2">
    <name type="scientific">uncultured Caudovirales phage</name>
    <dbReference type="NCBI Taxonomy" id="2100421"/>
    <lineage>
        <taxon>Viruses</taxon>
        <taxon>Duplodnaviria</taxon>
        <taxon>Heunggongvirae</taxon>
        <taxon>Uroviricota</taxon>
        <taxon>Caudoviricetes</taxon>
        <taxon>Peduoviridae</taxon>
        <taxon>Maltschvirus</taxon>
        <taxon>Maltschvirus maltsch</taxon>
    </lineage>
</organism>
<evidence type="ECO:0000256" key="1">
    <source>
        <dbReference type="SAM" id="MobiDB-lite"/>
    </source>
</evidence>